<feature type="domain" description="Piwi" evidence="4">
    <location>
        <begin position="658"/>
        <end position="969"/>
    </location>
</feature>
<gene>
    <name evidence="5" type="ORF">WJX73_005016</name>
</gene>
<dbReference type="SMART" id="SM00949">
    <property type="entry name" value="PAZ"/>
    <property type="match status" value="1"/>
</dbReference>
<dbReference type="PANTHER" id="PTHR22891">
    <property type="entry name" value="EUKARYOTIC TRANSLATION INITIATION FACTOR 2C"/>
    <property type="match status" value="1"/>
</dbReference>
<organism evidence="5 6">
    <name type="scientific">Symbiochloris irregularis</name>
    <dbReference type="NCBI Taxonomy" id="706552"/>
    <lineage>
        <taxon>Eukaryota</taxon>
        <taxon>Viridiplantae</taxon>
        <taxon>Chlorophyta</taxon>
        <taxon>core chlorophytes</taxon>
        <taxon>Trebouxiophyceae</taxon>
        <taxon>Trebouxiales</taxon>
        <taxon>Trebouxiaceae</taxon>
        <taxon>Symbiochloris</taxon>
    </lineage>
</organism>
<comment type="similarity">
    <text evidence="1">Belongs to the argonaute family. Ago subfamily.</text>
</comment>
<dbReference type="GO" id="GO:0003723">
    <property type="term" value="F:RNA binding"/>
    <property type="evidence" value="ECO:0007669"/>
    <property type="project" value="InterPro"/>
</dbReference>
<proteinExistence type="inferred from homology"/>
<evidence type="ECO:0000259" key="4">
    <source>
        <dbReference type="PROSITE" id="PS50822"/>
    </source>
</evidence>
<evidence type="ECO:0000259" key="3">
    <source>
        <dbReference type="PROSITE" id="PS50821"/>
    </source>
</evidence>
<evidence type="ECO:0000313" key="5">
    <source>
        <dbReference type="EMBL" id="KAK9811129.1"/>
    </source>
</evidence>
<dbReference type="Gene3D" id="3.40.50.2300">
    <property type="match status" value="1"/>
</dbReference>
<dbReference type="Proteomes" id="UP001465755">
    <property type="component" value="Unassembled WGS sequence"/>
</dbReference>
<sequence>MWLPSADSPGSETPGVQQNHLATLDENSVCWQRRPKERERCQWLTGIRDLGTARAADRPAGELQGGRRDAWGHHGPSLQPGTAARPGTMQSIATKEAAHRDIDQRLQNMRLEVQESGKQLREQRHGRFGTAGRRIRILTNYFQVMCTLARADQWDVNIVLAPRNQGGAGAQPGLSGPPARPQRKGLRGAQRPLEADTCRIVMRTLHKTFGKPDEWFFDGRKVLFAPNRGGDMRMWGQHEEALPVHCCNADGMEKDFLVTLRYTTSVDMGRLYDFVSGQLTKEAPQSELQVLDIALKHGPSFKEHCLATPTALFMAGSAQKRLPHGIEVWLGHTQSLKACQGGLMLNVHPTPCAFWQAVPVEQFLMSACGPGALNPGSRMRSGKKLQGLKVRLEMETAAGKRVRGHKAKGLTTEGADQCMFMNEKEGRQMSVAEYYHMEYGVRLRQPHLPCVDVGSAKKPVYLPMELTHVARGQKQKLTLNDNTRAEMLKVATMAPQQHLESVRGALQASGVPLEARLGALGMRVSDRPMEVEARQLPPPRLQYGPVDPQTGANPRAQIEARDHRSRDPGKWNMNRSLQFFRPGILRAYAVVACVDPASVRGRLETFVDALMRKLAALGITVPQRQQPPIHYHQPNQPVGEELDRAVQSAHEHFGERPNLIFVLMKKSSALYAEVKKASDSYLGIPSQCMALESCRILTQPPSDQYCANLAMKINAKLGGVNAALADRPAWQQGTSFMVFGADVTHPKSFNKTEPSIAAVVGSLDNHVGSFATRVCVQGHRLEIIQNLRDMVLELLEAYHQQHNDVPARLLFFRDGVSEGELAAVQSKEIPQIFDACEAFSLKLYGQVMSPPLTFVVARKRHGTRMYPMPQDRQSADSGGNLFPGTVLDRVVTHPSEMDFFLLSQAGLKGTSRPTHYHVLLCQNQLTPDDIQSFAHQMCFLYCRCTRAVSMCPPAYYAHLAAARAKALLPPEDTFSDTHSVSSSTSATTVEFAPVHKALENTMYYI</sequence>
<dbReference type="AlphaFoldDB" id="A0AAW1PSM4"/>
<feature type="domain" description="PAZ" evidence="3">
    <location>
        <begin position="359"/>
        <end position="471"/>
    </location>
</feature>
<dbReference type="EMBL" id="JALJOQ010000011">
    <property type="protein sequence ID" value="KAK9811129.1"/>
    <property type="molecule type" value="Genomic_DNA"/>
</dbReference>
<feature type="region of interest" description="Disordered" evidence="2">
    <location>
        <begin position="1"/>
        <end position="20"/>
    </location>
</feature>
<feature type="region of interest" description="Disordered" evidence="2">
    <location>
        <begin position="538"/>
        <end position="570"/>
    </location>
</feature>
<dbReference type="InterPro" id="IPR003165">
    <property type="entry name" value="Piwi"/>
</dbReference>
<dbReference type="InterPro" id="IPR012337">
    <property type="entry name" value="RNaseH-like_sf"/>
</dbReference>
<feature type="compositionally biased region" description="Polar residues" evidence="2">
    <location>
        <begin position="8"/>
        <end position="20"/>
    </location>
</feature>
<dbReference type="InterPro" id="IPR036397">
    <property type="entry name" value="RNaseH_sf"/>
</dbReference>
<dbReference type="SMART" id="SM01163">
    <property type="entry name" value="DUF1785"/>
    <property type="match status" value="1"/>
</dbReference>
<dbReference type="InterPro" id="IPR032474">
    <property type="entry name" value="Argonaute_N"/>
</dbReference>
<protein>
    <submittedName>
        <fullName evidence="5">Uncharacterized protein</fullName>
    </submittedName>
</protein>
<reference evidence="5 6" key="1">
    <citation type="journal article" date="2024" name="Nat. Commun.">
        <title>Phylogenomics reveals the evolutionary origins of lichenization in chlorophyte algae.</title>
        <authorList>
            <person name="Puginier C."/>
            <person name="Libourel C."/>
            <person name="Otte J."/>
            <person name="Skaloud P."/>
            <person name="Haon M."/>
            <person name="Grisel S."/>
            <person name="Petersen M."/>
            <person name="Berrin J.G."/>
            <person name="Delaux P.M."/>
            <person name="Dal Grande F."/>
            <person name="Keller J."/>
        </authorList>
    </citation>
    <scope>NUCLEOTIDE SEQUENCE [LARGE SCALE GENOMIC DNA]</scope>
    <source>
        <strain evidence="5 6">SAG 2036</strain>
    </source>
</reference>
<keyword evidence="6" id="KW-1185">Reference proteome</keyword>
<feature type="compositionally biased region" description="Basic and acidic residues" evidence="2">
    <location>
        <begin position="55"/>
        <end position="72"/>
    </location>
</feature>
<dbReference type="InterPro" id="IPR003100">
    <property type="entry name" value="PAZ_dom"/>
</dbReference>
<dbReference type="Gene3D" id="2.170.260.10">
    <property type="entry name" value="paz domain"/>
    <property type="match status" value="1"/>
</dbReference>
<accession>A0AAW1PSM4</accession>
<dbReference type="Pfam" id="PF02171">
    <property type="entry name" value="Piwi"/>
    <property type="match status" value="1"/>
</dbReference>
<dbReference type="PROSITE" id="PS50821">
    <property type="entry name" value="PAZ"/>
    <property type="match status" value="1"/>
</dbReference>
<dbReference type="Pfam" id="PF16486">
    <property type="entry name" value="ArgoN"/>
    <property type="match status" value="1"/>
</dbReference>
<dbReference type="SUPFAM" id="SSF53098">
    <property type="entry name" value="Ribonuclease H-like"/>
    <property type="match status" value="1"/>
</dbReference>
<dbReference type="Pfam" id="PF02170">
    <property type="entry name" value="PAZ"/>
    <property type="match status" value="1"/>
</dbReference>
<evidence type="ECO:0000256" key="1">
    <source>
        <dbReference type="ARBA" id="ARBA00008201"/>
    </source>
</evidence>
<dbReference type="SMART" id="SM00950">
    <property type="entry name" value="Piwi"/>
    <property type="match status" value="1"/>
</dbReference>
<dbReference type="PROSITE" id="PS50822">
    <property type="entry name" value="PIWI"/>
    <property type="match status" value="1"/>
</dbReference>
<dbReference type="CDD" id="cd02846">
    <property type="entry name" value="PAZ_argonaute_like"/>
    <property type="match status" value="1"/>
</dbReference>
<name>A0AAW1PSM4_9CHLO</name>
<dbReference type="InterPro" id="IPR036085">
    <property type="entry name" value="PAZ_dom_sf"/>
</dbReference>
<dbReference type="Pfam" id="PF08699">
    <property type="entry name" value="ArgoL1"/>
    <property type="match status" value="1"/>
</dbReference>
<evidence type="ECO:0000313" key="6">
    <source>
        <dbReference type="Proteomes" id="UP001465755"/>
    </source>
</evidence>
<evidence type="ECO:0000256" key="2">
    <source>
        <dbReference type="SAM" id="MobiDB-lite"/>
    </source>
</evidence>
<dbReference type="Gene3D" id="3.30.420.10">
    <property type="entry name" value="Ribonuclease H-like superfamily/Ribonuclease H"/>
    <property type="match status" value="1"/>
</dbReference>
<dbReference type="InterPro" id="IPR014811">
    <property type="entry name" value="ArgoL1"/>
</dbReference>
<feature type="region of interest" description="Disordered" evidence="2">
    <location>
        <begin position="166"/>
        <end position="191"/>
    </location>
</feature>
<feature type="region of interest" description="Disordered" evidence="2">
    <location>
        <begin position="55"/>
        <end position="86"/>
    </location>
</feature>
<comment type="caution">
    <text evidence="5">The sequence shown here is derived from an EMBL/GenBank/DDBJ whole genome shotgun (WGS) entry which is preliminary data.</text>
</comment>
<feature type="compositionally biased region" description="Basic and acidic residues" evidence="2">
    <location>
        <begin position="558"/>
        <end position="569"/>
    </location>
</feature>
<dbReference type="SUPFAM" id="SSF101690">
    <property type="entry name" value="PAZ domain"/>
    <property type="match status" value="1"/>
</dbReference>